<evidence type="ECO:0000256" key="4">
    <source>
        <dbReference type="PROSITE-ProRule" id="PRU10007"/>
    </source>
</evidence>
<dbReference type="InterPro" id="IPR050740">
    <property type="entry name" value="Aldehyde_DH_Superfamily"/>
</dbReference>
<dbReference type="PANTHER" id="PTHR43353">
    <property type="entry name" value="SUCCINATE-SEMIALDEHYDE DEHYDROGENASE, MITOCHONDRIAL"/>
    <property type="match status" value="1"/>
</dbReference>
<proteinExistence type="inferred from homology"/>
<dbReference type="EC" id="1.2.1.24" evidence="6"/>
<comment type="pathway">
    <text evidence="1 6">Amino-acid degradation; 4-aminobutanoate degradation.</text>
</comment>
<dbReference type="PhylomeDB" id="A0A0G4EKX2"/>
<feature type="domain" description="Aldehyde dehydrogenase" evidence="7">
    <location>
        <begin position="24"/>
        <end position="497"/>
    </location>
</feature>
<reference evidence="8 9" key="1">
    <citation type="submission" date="2014-11" db="EMBL/GenBank/DDBJ databases">
        <authorList>
            <person name="Zhu J."/>
            <person name="Qi W."/>
            <person name="Song R."/>
        </authorList>
    </citation>
    <scope>NUCLEOTIDE SEQUENCE [LARGE SCALE GENOMIC DNA]</scope>
</reference>
<organism evidence="8 9">
    <name type="scientific">Vitrella brassicaformis (strain CCMP3155)</name>
    <dbReference type="NCBI Taxonomy" id="1169540"/>
    <lineage>
        <taxon>Eukaryota</taxon>
        <taxon>Sar</taxon>
        <taxon>Alveolata</taxon>
        <taxon>Colpodellida</taxon>
        <taxon>Vitrellaceae</taxon>
        <taxon>Vitrella</taxon>
    </lineage>
</organism>
<accession>A0A0G4EKX2</accession>
<dbReference type="InterPro" id="IPR029510">
    <property type="entry name" value="Ald_DH_CS_GLU"/>
</dbReference>
<keyword evidence="6" id="KW-0520">NAD</keyword>
<dbReference type="InterPro" id="IPR016163">
    <property type="entry name" value="Ald_DH_C"/>
</dbReference>
<evidence type="ECO:0000256" key="1">
    <source>
        <dbReference type="ARBA" id="ARBA00005176"/>
    </source>
</evidence>
<evidence type="ECO:0000259" key="7">
    <source>
        <dbReference type="Pfam" id="PF00171"/>
    </source>
</evidence>
<dbReference type="SUPFAM" id="SSF53720">
    <property type="entry name" value="ALDH-like"/>
    <property type="match status" value="1"/>
</dbReference>
<keyword evidence="3 5" id="KW-0560">Oxidoreductase</keyword>
<dbReference type="InterPro" id="IPR015590">
    <property type="entry name" value="Aldehyde_DH_dom"/>
</dbReference>
<dbReference type="OrthoDB" id="310895at2759"/>
<evidence type="ECO:0000313" key="8">
    <source>
        <dbReference type="EMBL" id="CEL98040.1"/>
    </source>
</evidence>
<evidence type="ECO:0000256" key="2">
    <source>
        <dbReference type="ARBA" id="ARBA00009986"/>
    </source>
</evidence>
<dbReference type="VEuPathDB" id="CryptoDB:Vbra_7817"/>
<feature type="active site" evidence="4">
    <location>
        <position position="263"/>
    </location>
</feature>
<dbReference type="InterPro" id="IPR016161">
    <property type="entry name" value="Ald_DH/histidinol_DH"/>
</dbReference>
<dbReference type="FunFam" id="3.40.605.10:FF:000005">
    <property type="entry name" value="Succinate-semialdehyde dehydrogenase I"/>
    <property type="match status" value="1"/>
</dbReference>
<comment type="similarity">
    <text evidence="2 5">Belongs to the aldehyde dehydrogenase family.</text>
</comment>
<dbReference type="NCBIfam" id="TIGR01780">
    <property type="entry name" value="SSADH"/>
    <property type="match status" value="1"/>
</dbReference>
<sequence length="506" mass="54628">MANEAAGPSFEPGDLQLGYINGEWRAARSGKTFDVKDPATGEVLGSVASMGREDTADAVSAAEAAFKHWRDTTPKHRGALLYKWYELMMGRKDELARLMTLENGKPIKEAVGEITYAANYIEWFAEEARRAYGHVIPAPQADRRIVVLKHPVGVCGIITPWNFPSAMITRKVAAALAAGCTVVCKPPELTPYSALALAKLAEQAGIPRGVINMVPCGHDQTPRVGEELCTSQKVRKISFTGSTAVGKLLMQQAASTVKKISLELGGNAPFIVFEDADLDNAVASAVACKFRGGGQTCVCANRFFVHKAVFEPFAQRLTEAVNQLKMGHGLDEGVSVGPMINQQGVDKVIRLRQDAISKGAKVLCGGSSRQPPTLDDPRLAKGTFVEPSVLDCRDLSAPADLQQEEIFGPLAALFAFEDEQDVIQQANNVPVGLAGYFFTRDVTRVWRVAERLEYGMVAVNTGILSTVEAPFGGIKESGIGREGSSYGMEDYQELKYVCMGDMGDMT</sequence>
<dbReference type="OMA" id="IGELFCK"/>
<dbReference type="EMBL" id="CDMY01000261">
    <property type="protein sequence ID" value="CEL98040.1"/>
    <property type="molecule type" value="Genomic_DNA"/>
</dbReference>
<dbReference type="Pfam" id="PF00171">
    <property type="entry name" value="Aldedh"/>
    <property type="match status" value="1"/>
</dbReference>
<dbReference type="GO" id="GO:0009450">
    <property type="term" value="P:gamma-aminobutyric acid catabolic process"/>
    <property type="evidence" value="ECO:0007669"/>
    <property type="project" value="UniProtKB-UniRule"/>
</dbReference>
<dbReference type="GO" id="GO:0005739">
    <property type="term" value="C:mitochondrion"/>
    <property type="evidence" value="ECO:0007669"/>
    <property type="project" value="UniProtKB-SubCell"/>
</dbReference>
<dbReference type="Gene3D" id="3.40.309.10">
    <property type="entry name" value="Aldehyde Dehydrogenase, Chain A, domain 2"/>
    <property type="match status" value="1"/>
</dbReference>
<dbReference type="PANTHER" id="PTHR43353:SF5">
    <property type="entry name" value="SUCCINATE-SEMIALDEHYDE DEHYDROGENASE, MITOCHONDRIAL"/>
    <property type="match status" value="1"/>
</dbReference>
<dbReference type="InterPro" id="IPR016162">
    <property type="entry name" value="Ald_DH_N"/>
</dbReference>
<dbReference type="FunFam" id="3.40.309.10:FF:000004">
    <property type="entry name" value="Succinate-semialdehyde dehydrogenase I"/>
    <property type="match status" value="1"/>
</dbReference>
<dbReference type="InterPro" id="IPR010102">
    <property type="entry name" value="Succ_semiAld_DH"/>
</dbReference>
<evidence type="ECO:0000256" key="3">
    <source>
        <dbReference type="ARBA" id="ARBA00023002"/>
    </source>
</evidence>
<dbReference type="UniPathway" id="UPA00733"/>
<dbReference type="Gene3D" id="3.40.605.10">
    <property type="entry name" value="Aldehyde Dehydrogenase, Chain A, domain 1"/>
    <property type="match status" value="1"/>
</dbReference>
<dbReference type="AlphaFoldDB" id="A0A0G4EKX2"/>
<evidence type="ECO:0000313" key="9">
    <source>
        <dbReference type="Proteomes" id="UP000041254"/>
    </source>
</evidence>
<dbReference type="Proteomes" id="UP000041254">
    <property type="component" value="Unassembled WGS sequence"/>
</dbReference>
<protein>
    <recommendedName>
        <fullName evidence="6">Succinate-semialdehyde dehydrogenase</fullName>
        <ecNumber evidence="6">1.2.1.24</ecNumber>
    </recommendedName>
</protein>
<gene>
    <name evidence="8" type="ORF">Vbra_7817</name>
</gene>
<dbReference type="STRING" id="1169540.A0A0G4EKX2"/>
<name>A0A0G4EKX2_VITBC</name>
<comment type="subunit">
    <text evidence="6">Homotetramer.</text>
</comment>
<dbReference type="GO" id="GO:0004777">
    <property type="term" value="F:succinate-semialdehyde dehydrogenase (NAD+) activity"/>
    <property type="evidence" value="ECO:0007669"/>
    <property type="project" value="UniProtKB-UniRule"/>
</dbReference>
<keyword evidence="6" id="KW-0496">Mitochondrion</keyword>
<evidence type="ECO:0000256" key="6">
    <source>
        <dbReference type="RuleBase" id="RU365091"/>
    </source>
</evidence>
<dbReference type="CDD" id="cd07103">
    <property type="entry name" value="ALDH_F5_SSADH_GabD"/>
    <property type="match status" value="1"/>
</dbReference>
<evidence type="ECO:0000256" key="5">
    <source>
        <dbReference type="RuleBase" id="RU003345"/>
    </source>
</evidence>
<dbReference type="InParanoid" id="A0A0G4EKX2"/>
<dbReference type="PROSITE" id="PS00687">
    <property type="entry name" value="ALDEHYDE_DEHYDR_GLU"/>
    <property type="match status" value="1"/>
</dbReference>
<comment type="catalytic activity">
    <reaction evidence="6">
        <text>succinate semialdehyde + NAD(+) + H2O = succinate + NADH + 2 H(+)</text>
        <dbReference type="Rhea" id="RHEA:13217"/>
        <dbReference type="ChEBI" id="CHEBI:15377"/>
        <dbReference type="ChEBI" id="CHEBI:15378"/>
        <dbReference type="ChEBI" id="CHEBI:30031"/>
        <dbReference type="ChEBI" id="CHEBI:57540"/>
        <dbReference type="ChEBI" id="CHEBI:57706"/>
        <dbReference type="ChEBI" id="CHEBI:57945"/>
        <dbReference type="EC" id="1.2.1.24"/>
    </reaction>
</comment>
<comment type="subcellular location">
    <subcellularLocation>
        <location evidence="6">Mitochondrion</location>
    </subcellularLocation>
</comment>
<keyword evidence="9" id="KW-1185">Reference proteome</keyword>